<dbReference type="Pfam" id="PF00217">
    <property type="entry name" value="ATP-gua_Ptrans"/>
    <property type="match status" value="1"/>
</dbReference>
<comment type="similarity">
    <text evidence="5">Belongs to the ATP:guanido phosphotransferase family.</text>
</comment>
<evidence type="ECO:0000313" key="8">
    <source>
        <dbReference type="Proteomes" id="UP000235658"/>
    </source>
</evidence>
<dbReference type="SUPFAM" id="SSF55931">
    <property type="entry name" value="Glutamine synthetase/guanido kinase"/>
    <property type="match status" value="1"/>
</dbReference>
<keyword evidence="4 5" id="KW-0067">ATP-binding</keyword>
<protein>
    <submittedName>
        <fullName evidence="7">ATP--guanido phosphotransferase</fullName>
    </submittedName>
</protein>
<dbReference type="GO" id="GO:0016301">
    <property type="term" value="F:kinase activity"/>
    <property type="evidence" value="ECO:0007669"/>
    <property type="project" value="UniProtKB-KW"/>
</dbReference>
<evidence type="ECO:0000256" key="4">
    <source>
        <dbReference type="ARBA" id="ARBA00022840"/>
    </source>
</evidence>
<dbReference type="InterPro" id="IPR022414">
    <property type="entry name" value="ATP-guanido_PTrfase_cat"/>
</dbReference>
<feature type="domain" description="Phosphagen kinase C-terminal" evidence="6">
    <location>
        <begin position="8"/>
        <end position="230"/>
    </location>
</feature>
<keyword evidence="3 5" id="KW-0418">Kinase</keyword>
<accession>A0A2N6UI05</accession>
<dbReference type="GeneID" id="84578922"/>
<reference evidence="7 8" key="1">
    <citation type="submission" date="2017-09" db="EMBL/GenBank/DDBJ databases">
        <title>Bacterial strain isolated from the female urinary microbiota.</title>
        <authorList>
            <person name="Thomas-White K."/>
            <person name="Kumar N."/>
            <person name="Forster S."/>
            <person name="Putonti C."/>
            <person name="Lawley T."/>
            <person name="Wolfe A.J."/>
        </authorList>
    </citation>
    <scope>NUCLEOTIDE SEQUENCE [LARGE SCALE GENOMIC DNA]</scope>
    <source>
        <strain evidence="7 8">UMB0204</strain>
    </source>
</reference>
<evidence type="ECO:0000256" key="3">
    <source>
        <dbReference type="ARBA" id="ARBA00022777"/>
    </source>
</evidence>
<dbReference type="InterPro" id="IPR014746">
    <property type="entry name" value="Gln_synth/guanido_kin_cat_dom"/>
</dbReference>
<comment type="caution">
    <text evidence="7">The sequence shown here is derived from an EMBL/GenBank/DDBJ whole genome shotgun (WGS) entry which is preliminary data.</text>
</comment>
<evidence type="ECO:0000256" key="1">
    <source>
        <dbReference type="ARBA" id="ARBA00022679"/>
    </source>
</evidence>
<dbReference type="PROSITE" id="PS51510">
    <property type="entry name" value="PHOSPHAGEN_KINASE_C"/>
    <property type="match status" value="1"/>
</dbReference>
<feature type="binding site" evidence="5">
    <location>
        <begin position="182"/>
        <end position="187"/>
    </location>
    <ligand>
        <name>ATP</name>
        <dbReference type="ChEBI" id="CHEBI:30616"/>
    </ligand>
</feature>
<keyword evidence="1 5" id="KW-0808">Transferase</keyword>
<evidence type="ECO:0000256" key="5">
    <source>
        <dbReference type="PROSITE-ProRule" id="PRU00843"/>
    </source>
</evidence>
<dbReference type="AlphaFoldDB" id="A0A2N6UI05"/>
<feature type="binding site" evidence="5">
    <location>
        <begin position="150"/>
        <end position="154"/>
    </location>
    <ligand>
        <name>ATP</name>
        <dbReference type="ChEBI" id="CHEBI:30616"/>
    </ligand>
</feature>
<sequence>MIDYYKDIILENNLSLKRNIENYNFPNTMNEKDSLEIIESFREIYGDDLILIDELDEITLNKLINAGIISPDSMNKEAVIGLVFSDDHILVINDGDHVSINITNFGEEIKLAYDRAMEIEGDLDKKSDFSFSPQYGYLTSLGRNSGDGIEIRLKMFLFGLLDNSQAYLSLKSSLAHEGIYLTRFIPEYFKSYDDDIYILKNFGNYRKDMGEYLENFENILDTIVRNERRFRRDYQSLNGINDEDIKDTIKILEYNLYSKNLKSLTSMVNCLYDLKKYNVLGFSTKLSNQEIDYLIFNITKNKYKGNRDEERYEFFNSYMEAR</sequence>
<feature type="binding site" evidence="5">
    <location>
        <begin position="11"/>
        <end position="15"/>
    </location>
    <ligand>
        <name>ATP</name>
        <dbReference type="ChEBI" id="CHEBI:30616"/>
    </ligand>
</feature>
<dbReference type="EMBL" id="PNHP01000004">
    <property type="protein sequence ID" value="PMC81249.1"/>
    <property type="molecule type" value="Genomic_DNA"/>
</dbReference>
<organism evidence="7 8">
    <name type="scientific">Anaerococcus hydrogenalis</name>
    <dbReference type="NCBI Taxonomy" id="33029"/>
    <lineage>
        <taxon>Bacteria</taxon>
        <taxon>Bacillati</taxon>
        <taxon>Bacillota</taxon>
        <taxon>Tissierellia</taxon>
        <taxon>Tissierellales</taxon>
        <taxon>Peptoniphilaceae</taxon>
        <taxon>Anaerococcus</taxon>
    </lineage>
</organism>
<evidence type="ECO:0000256" key="2">
    <source>
        <dbReference type="ARBA" id="ARBA00022741"/>
    </source>
</evidence>
<name>A0A2N6UI05_9FIRM</name>
<gene>
    <name evidence="7" type="ORF">CJ192_06955</name>
</gene>
<keyword evidence="2 5" id="KW-0547">Nucleotide-binding</keyword>
<evidence type="ECO:0000313" key="7">
    <source>
        <dbReference type="EMBL" id="PMC81249.1"/>
    </source>
</evidence>
<proteinExistence type="inferred from homology"/>
<comment type="caution">
    <text evidence="5">Lacks conserved residue(s) required for the propagation of feature annotation.</text>
</comment>
<dbReference type="Gene3D" id="3.30.590.10">
    <property type="entry name" value="Glutamine synthetase/guanido kinase, catalytic domain"/>
    <property type="match status" value="1"/>
</dbReference>
<dbReference type="RefSeq" id="WP_102198278.1">
    <property type="nucleotide sequence ID" value="NZ_PNHP01000004.1"/>
</dbReference>
<dbReference type="Proteomes" id="UP000235658">
    <property type="component" value="Unassembled WGS sequence"/>
</dbReference>
<evidence type="ECO:0000259" key="6">
    <source>
        <dbReference type="PROSITE" id="PS51510"/>
    </source>
</evidence>
<dbReference type="GO" id="GO:0005524">
    <property type="term" value="F:ATP binding"/>
    <property type="evidence" value="ECO:0007669"/>
    <property type="project" value="UniProtKB-UniRule"/>
</dbReference>